<reference evidence="1" key="1">
    <citation type="submission" date="2019-12" db="EMBL/GenBank/DDBJ databases">
        <title>Genome sequencing and annotation of Brassica cretica.</title>
        <authorList>
            <person name="Studholme D.J."/>
            <person name="Sarris P."/>
        </authorList>
    </citation>
    <scope>NUCLEOTIDE SEQUENCE</scope>
    <source>
        <strain evidence="1">PFS-109/04</strain>
        <tissue evidence="1">Leaf</tissue>
    </source>
</reference>
<dbReference type="Proteomes" id="UP000712600">
    <property type="component" value="Unassembled WGS sequence"/>
</dbReference>
<proteinExistence type="predicted"/>
<dbReference type="AlphaFoldDB" id="A0A8S9PGU2"/>
<dbReference type="SUPFAM" id="SSF53474">
    <property type="entry name" value="alpha/beta-Hydrolases"/>
    <property type="match status" value="1"/>
</dbReference>
<dbReference type="PANTHER" id="PTHR10992">
    <property type="entry name" value="METHYLESTERASE FAMILY MEMBER"/>
    <property type="match status" value="1"/>
</dbReference>
<dbReference type="PANTHER" id="PTHR10992:SF1002">
    <property type="entry name" value="SALICYLIC ACID-BINDING PROTEIN 2-LIKE"/>
    <property type="match status" value="1"/>
</dbReference>
<name>A0A8S9PGU2_BRACR</name>
<dbReference type="EMBL" id="QGKX02001521">
    <property type="protein sequence ID" value="KAF3512053.1"/>
    <property type="molecule type" value="Genomic_DNA"/>
</dbReference>
<organism evidence="1 2">
    <name type="scientific">Brassica cretica</name>
    <name type="common">Mustard</name>
    <dbReference type="NCBI Taxonomy" id="69181"/>
    <lineage>
        <taxon>Eukaryota</taxon>
        <taxon>Viridiplantae</taxon>
        <taxon>Streptophyta</taxon>
        <taxon>Embryophyta</taxon>
        <taxon>Tracheophyta</taxon>
        <taxon>Spermatophyta</taxon>
        <taxon>Magnoliopsida</taxon>
        <taxon>eudicotyledons</taxon>
        <taxon>Gunneridae</taxon>
        <taxon>Pentapetalae</taxon>
        <taxon>rosids</taxon>
        <taxon>malvids</taxon>
        <taxon>Brassicales</taxon>
        <taxon>Brassicaceae</taxon>
        <taxon>Brassiceae</taxon>
        <taxon>Brassica</taxon>
    </lineage>
</organism>
<dbReference type="InterPro" id="IPR029058">
    <property type="entry name" value="AB_hydrolase_fold"/>
</dbReference>
<dbReference type="GO" id="GO:0080032">
    <property type="term" value="F:methyl jasmonate esterase activity"/>
    <property type="evidence" value="ECO:0007669"/>
    <property type="project" value="TreeGrafter"/>
</dbReference>
<accession>A0A8S9PGU2</accession>
<evidence type="ECO:0000313" key="2">
    <source>
        <dbReference type="Proteomes" id="UP000712600"/>
    </source>
</evidence>
<dbReference type="GO" id="GO:0080031">
    <property type="term" value="F:methyl salicylate esterase activity"/>
    <property type="evidence" value="ECO:0007669"/>
    <property type="project" value="TreeGrafter"/>
</dbReference>
<dbReference type="GO" id="GO:0080030">
    <property type="term" value="F:methyl indole-3-acetate esterase activity"/>
    <property type="evidence" value="ECO:0007669"/>
    <property type="project" value="TreeGrafter"/>
</dbReference>
<dbReference type="InterPro" id="IPR045889">
    <property type="entry name" value="MES/HNL"/>
</dbReference>
<dbReference type="Gene3D" id="3.40.50.1820">
    <property type="entry name" value="alpha/beta hydrolase"/>
    <property type="match status" value="1"/>
</dbReference>
<evidence type="ECO:0008006" key="3">
    <source>
        <dbReference type="Google" id="ProtNLM"/>
    </source>
</evidence>
<evidence type="ECO:0000313" key="1">
    <source>
        <dbReference type="EMBL" id="KAF3512053.1"/>
    </source>
</evidence>
<sequence>MEIKINGHLTLIPVILCKLIPILKSQGHNVTAVDLAASRIDLRRAETLRSFAEYIGPLMSLMETLSEEEKVIVVEHSLGGPGYFQGHGDIP</sequence>
<protein>
    <recommendedName>
        <fullName evidence="3">AB hydrolase-1 domain-containing protein</fullName>
    </recommendedName>
</protein>
<comment type="caution">
    <text evidence="1">The sequence shown here is derived from an EMBL/GenBank/DDBJ whole genome shotgun (WGS) entry which is preliminary data.</text>
</comment>
<dbReference type="GO" id="GO:0009694">
    <property type="term" value="P:jasmonic acid metabolic process"/>
    <property type="evidence" value="ECO:0007669"/>
    <property type="project" value="TreeGrafter"/>
</dbReference>
<dbReference type="GO" id="GO:0009696">
    <property type="term" value="P:salicylic acid metabolic process"/>
    <property type="evidence" value="ECO:0007669"/>
    <property type="project" value="TreeGrafter"/>
</dbReference>
<gene>
    <name evidence="1" type="ORF">F2Q69_00003778</name>
</gene>